<evidence type="ECO:0000313" key="2">
    <source>
        <dbReference type="Proteomes" id="UP000272025"/>
    </source>
</evidence>
<dbReference type="RefSeq" id="XP_028470642.1">
    <property type="nucleotide sequence ID" value="XM_028614730.1"/>
</dbReference>
<dbReference type="AlphaFoldDB" id="A0A3N2Q7Z2"/>
<evidence type="ECO:0000313" key="1">
    <source>
        <dbReference type="EMBL" id="ROT42836.1"/>
    </source>
</evidence>
<dbReference type="GeneID" id="39583208"/>
<name>A0A3N2Q7Z2_SODAK</name>
<sequence>MSRTFGVTSTDATFRQNVFQESPSKHFPFVRGCVTAGVQSPMRDVLIFLPKHATHSVFWKGKLIPSASMVGIVIARNDPGRFWLGSARDIASSLYRFGYHAETDQQLLRKYADASVRSYEGYCSINHLGRLKSREDLDGYIGREWRDCNTKSVKDLVHNGNRHVAPQFLPGTGRTSVHYLAGVELGWMGGSTIHQFMEFHLFSSFSSPLFGDSVGSRRKESWFCSESRSEHRKALVTQALQQIGADRHIPNAGPSDVEPVNGRTNGLAHRKCRAYDQMLPHEDG</sequence>
<dbReference type="EMBL" id="ML119051">
    <property type="protein sequence ID" value="ROT42836.1"/>
    <property type="molecule type" value="Genomic_DNA"/>
</dbReference>
<reference evidence="1 2" key="1">
    <citation type="journal article" date="2018" name="Mol. Ecol.">
        <title>The obligate alkalophilic soda-lake fungus Sodiomyces alkalinus has shifted to a protein diet.</title>
        <authorList>
            <person name="Grum-Grzhimaylo A.A."/>
            <person name="Falkoski D.L."/>
            <person name="van den Heuvel J."/>
            <person name="Valero-Jimenez C.A."/>
            <person name="Min B."/>
            <person name="Choi I.G."/>
            <person name="Lipzen A."/>
            <person name="Daum C.G."/>
            <person name="Aanen D.K."/>
            <person name="Tsang A."/>
            <person name="Henrissat B."/>
            <person name="Bilanenko E.N."/>
            <person name="de Vries R.P."/>
            <person name="van Kan J.A.L."/>
            <person name="Grigoriev I.V."/>
            <person name="Debets A.J.M."/>
        </authorList>
    </citation>
    <scope>NUCLEOTIDE SEQUENCE [LARGE SCALE GENOMIC DNA]</scope>
    <source>
        <strain evidence="1 2">F11</strain>
    </source>
</reference>
<protein>
    <submittedName>
        <fullName evidence="1">Uncharacterized protein</fullName>
    </submittedName>
</protein>
<gene>
    <name evidence="1" type="ORF">SODALDRAFT_375090</name>
</gene>
<organism evidence="1 2">
    <name type="scientific">Sodiomyces alkalinus (strain CBS 110278 / VKM F-3762 / F11)</name>
    <name type="common">Alkaliphilic filamentous fungus</name>
    <dbReference type="NCBI Taxonomy" id="1314773"/>
    <lineage>
        <taxon>Eukaryota</taxon>
        <taxon>Fungi</taxon>
        <taxon>Dikarya</taxon>
        <taxon>Ascomycota</taxon>
        <taxon>Pezizomycotina</taxon>
        <taxon>Sordariomycetes</taxon>
        <taxon>Hypocreomycetidae</taxon>
        <taxon>Glomerellales</taxon>
        <taxon>Plectosphaerellaceae</taxon>
        <taxon>Sodiomyces</taxon>
    </lineage>
</organism>
<proteinExistence type="predicted"/>
<dbReference type="Proteomes" id="UP000272025">
    <property type="component" value="Unassembled WGS sequence"/>
</dbReference>
<keyword evidence="2" id="KW-1185">Reference proteome</keyword>
<accession>A0A3N2Q7Z2</accession>